<organism evidence="9 10">
    <name type="scientific">Sinimarinibacterium flocculans</name>
    <dbReference type="NCBI Taxonomy" id="985250"/>
    <lineage>
        <taxon>Bacteria</taxon>
        <taxon>Pseudomonadati</taxon>
        <taxon>Pseudomonadota</taxon>
        <taxon>Gammaproteobacteria</taxon>
        <taxon>Nevskiales</taxon>
        <taxon>Nevskiaceae</taxon>
        <taxon>Sinimarinibacterium</taxon>
    </lineage>
</organism>
<dbReference type="InterPro" id="IPR007867">
    <property type="entry name" value="GMC_OxRtase_C"/>
</dbReference>
<dbReference type="PANTHER" id="PTHR11552:SF147">
    <property type="entry name" value="CHOLINE DEHYDROGENASE, MITOCHONDRIAL"/>
    <property type="match status" value="1"/>
</dbReference>
<reference evidence="9 10" key="1">
    <citation type="submission" date="2018-04" db="EMBL/GenBank/DDBJ databases">
        <title>Genomic Encyclopedia of Type Strains, Phase IV (KMG-IV): sequencing the most valuable type-strain genomes for metagenomic binning, comparative biology and taxonomic classification.</title>
        <authorList>
            <person name="Goeker M."/>
        </authorList>
    </citation>
    <scope>NUCLEOTIDE SEQUENCE [LARGE SCALE GENOMIC DNA]</scope>
    <source>
        <strain evidence="9 10">DSM 104150</strain>
    </source>
</reference>
<gene>
    <name evidence="9" type="ORF">C8D93_101699</name>
</gene>
<dbReference type="Gene3D" id="3.50.50.60">
    <property type="entry name" value="FAD/NAD(P)-binding domain"/>
    <property type="match status" value="1"/>
</dbReference>
<feature type="domain" description="Glucose-methanol-choline oxidoreductase N-terminal" evidence="7">
    <location>
        <begin position="81"/>
        <end position="104"/>
    </location>
</feature>
<comment type="similarity">
    <text evidence="2 6">Belongs to the GMC oxidoreductase family.</text>
</comment>
<evidence type="ECO:0000256" key="3">
    <source>
        <dbReference type="ARBA" id="ARBA00022630"/>
    </source>
</evidence>
<dbReference type="SUPFAM" id="SSF54373">
    <property type="entry name" value="FAD-linked reductases, C-terminal domain"/>
    <property type="match status" value="1"/>
</dbReference>
<dbReference type="EMBL" id="QICN01000001">
    <property type="protein sequence ID" value="PXV71644.1"/>
    <property type="molecule type" value="Genomic_DNA"/>
</dbReference>
<dbReference type="PROSITE" id="PS00623">
    <property type="entry name" value="GMC_OXRED_1"/>
    <property type="match status" value="1"/>
</dbReference>
<sequence length="541" mass="58891">MSMYDFIVVGAGSAGCALACRLTEDPQHNVLLIEAGPQDYSPFIHMPLGFQRLMDNPKYDWRYQPEPFISRPEKPHQWIRGRMLGGSSSINGMIYVRGQPQDYDGWAALGCSGWSWNDVLPVFRAMENHALGANASRGTGGPVDISCNPEHLELCDAYIQAGHQAGLPIKTDLNEGDQLGIGYFQRTISGGRRVSAATAFLRRCRGRKNLTIITSAQVGKVLFDGRRATGVSCLHNGQWHTYPASREVILSAGSIASPQLLQLSGIGPADVLRAANVDVLHDSPGVGTNLQEHFFAGCVHSVRSGSLNDQFRGMNLVRNLLRYLFLKEGVMALPAALVGAFVKTRPGIERANAQWHMAPLRVEEGEDIGAGGGKANIKLSKIAGMTSFGYKMQPTPNGSITIRSPDPMEPPCIRHEHLVSEDDRRTMVEILRFTRYIAEQPALRDYIIEEVSPGPQVQSDDALLEHAFRTGNLGYHPVGTCKMGTDHNAVVDPLLRVRGVEGLRVADASVMPVITSGNTNAPSMMIGLKAGDLIRADHSTP</sequence>
<accession>A0A318ELC3</accession>
<dbReference type="Pfam" id="PF05199">
    <property type="entry name" value="GMC_oxred_C"/>
    <property type="match status" value="1"/>
</dbReference>
<keyword evidence="3 6" id="KW-0285">Flavoprotein</keyword>
<keyword evidence="10" id="KW-1185">Reference proteome</keyword>
<dbReference type="PIRSF" id="PIRSF000137">
    <property type="entry name" value="Alcohol_oxidase"/>
    <property type="match status" value="1"/>
</dbReference>
<evidence type="ECO:0000313" key="10">
    <source>
        <dbReference type="Proteomes" id="UP000248330"/>
    </source>
</evidence>
<dbReference type="GO" id="GO:0016614">
    <property type="term" value="F:oxidoreductase activity, acting on CH-OH group of donors"/>
    <property type="evidence" value="ECO:0007669"/>
    <property type="project" value="InterPro"/>
</dbReference>
<proteinExistence type="inferred from homology"/>
<dbReference type="Pfam" id="PF00732">
    <property type="entry name" value="GMC_oxred_N"/>
    <property type="match status" value="1"/>
</dbReference>
<dbReference type="Gene3D" id="3.30.560.10">
    <property type="entry name" value="Glucose Oxidase, domain 3"/>
    <property type="match status" value="1"/>
</dbReference>
<dbReference type="Proteomes" id="UP000248330">
    <property type="component" value="Unassembled WGS sequence"/>
</dbReference>
<evidence type="ECO:0000313" key="9">
    <source>
        <dbReference type="EMBL" id="PXV71644.1"/>
    </source>
</evidence>
<comment type="cofactor">
    <cofactor evidence="1 5">
        <name>FAD</name>
        <dbReference type="ChEBI" id="CHEBI:57692"/>
    </cofactor>
</comment>
<dbReference type="OrthoDB" id="9785276at2"/>
<dbReference type="PANTHER" id="PTHR11552">
    <property type="entry name" value="GLUCOSE-METHANOL-CHOLINE GMC OXIDOREDUCTASE"/>
    <property type="match status" value="1"/>
</dbReference>
<dbReference type="InterPro" id="IPR000172">
    <property type="entry name" value="GMC_OxRdtase_N"/>
</dbReference>
<dbReference type="PROSITE" id="PS00624">
    <property type="entry name" value="GMC_OXRED_2"/>
    <property type="match status" value="1"/>
</dbReference>
<dbReference type="SUPFAM" id="SSF51905">
    <property type="entry name" value="FAD/NAD(P)-binding domain"/>
    <property type="match status" value="1"/>
</dbReference>
<feature type="binding site" evidence="5">
    <location>
        <position position="218"/>
    </location>
    <ligand>
        <name>FAD</name>
        <dbReference type="ChEBI" id="CHEBI:57692"/>
    </ligand>
</feature>
<comment type="caution">
    <text evidence="9">The sequence shown here is derived from an EMBL/GenBank/DDBJ whole genome shotgun (WGS) entry which is preliminary data.</text>
</comment>
<evidence type="ECO:0000256" key="6">
    <source>
        <dbReference type="RuleBase" id="RU003968"/>
    </source>
</evidence>
<feature type="domain" description="Glucose-methanol-choline oxidoreductase N-terminal" evidence="8">
    <location>
        <begin position="253"/>
        <end position="267"/>
    </location>
</feature>
<dbReference type="AlphaFoldDB" id="A0A318ELC3"/>
<protein>
    <submittedName>
        <fullName evidence="9">Choline dehydrogenase</fullName>
    </submittedName>
</protein>
<dbReference type="InterPro" id="IPR036188">
    <property type="entry name" value="FAD/NAD-bd_sf"/>
</dbReference>
<evidence type="ECO:0000259" key="8">
    <source>
        <dbReference type="PROSITE" id="PS00624"/>
    </source>
</evidence>
<name>A0A318ELC3_9GAMM</name>
<evidence type="ECO:0000256" key="1">
    <source>
        <dbReference type="ARBA" id="ARBA00001974"/>
    </source>
</evidence>
<dbReference type="InterPro" id="IPR012132">
    <property type="entry name" value="GMC_OxRdtase"/>
</dbReference>
<evidence type="ECO:0000256" key="2">
    <source>
        <dbReference type="ARBA" id="ARBA00010790"/>
    </source>
</evidence>
<keyword evidence="4 5" id="KW-0274">FAD</keyword>
<dbReference type="GO" id="GO:0050660">
    <property type="term" value="F:flavin adenine dinucleotide binding"/>
    <property type="evidence" value="ECO:0007669"/>
    <property type="project" value="InterPro"/>
</dbReference>
<evidence type="ECO:0000256" key="5">
    <source>
        <dbReference type="PIRSR" id="PIRSR000137-2"/>
    </source>
</evidence>
<evidence type="ECO:0000256" key="4">
    <source>
        <dbReference type="ARBA" id="ARBA00022827"/>
    </source>
</evidence>
<evidence type="ECO:0000259" key="7">
    <source>
        <dbReference type="PROSITE" id="PS00623"/>
    </source>
</evidence>